<evidence type="ECO:0000256" key="4">
    <source>
        <dbReference type="SAM" id="MobiDB-lite"/>
    </source>
</evidence>
<protein>
    <recommendedName>
        <fullName evidence="5">RING-type domain-containing protein</fullName>
    </recommendedName>
</protein>
<dbReference type="PANTHER" id="PTHR13459:SF1">
    <property type="entry name" value="E3 UBIQUITIN-PROTEIN LIGASE RNF220 ISOFORM X1"/>
    <property type="match status" value="1"/>
</dbReference>
<gene>
    <name evidence="6" type="ORF">OTU49_015822</name>
</gene>
<evidence type="ECO:0000256" key="2">
    <source>
        <dbReference type="ARBA" id="ARBA00022833"/>
    </source>
</evidence>
<dbReference type="GO" id="GO:0061630">
    <property type="term" value="F:ubiquitin protein ligase activity"/>
    <property type="evidence" value="ECO:0007669"/>
    <property type="project" value="TreeGrafter"/>
</dbReference>
<keyword evidence="1 3" id="KW-0479">Metal-binding</keyword>
<dbReference type="InterPro" id="IPR031824">
    <property type="entry name" value="RNF220_mid"/>
</dbReference>
<sequence>MVRLPQSRPLAQRTPTAPACTSPTPSTSTEGYSNTPTAKPRPANSAPRHGEGWKTYQRVRNNRQLRVRVKRPRTLVDLDGEEGMTCPVCDLRVPLDGPGDINTHIDKCLRAAERECEEAAEVDVEGEYEEYEWCGQTRVRATQMLRAEGQLHALGTRVVQGREDEVVEVCEDDSLSVYGPAQYTDTDLQPHNHLAHTNTDHDVDVGDLVDTTTTLHTPQAPTDHIPSSSNSLAPEEPASGSSSSNSHCSVNSAHSLRAEGESANNPAVVEALRARLQELEEETPRARYSCRVCHGEYVRPLVSVSCWHVHCQQCWLPALAAKKLCPQCSVITAPGDLRRVYL</sequence>
<evidence type="ECO:0000313" key="6">
    <source>
        <dbReference type="EMBL" id="KAK8754359.1"/>
    </source>
</evidence>
<dbReference type="Proteomes" id="UP001445076">
    <property type="component" value="Unassembled WGS sequence"/>
</dbReference>
<feature type="domain" description="RING-type" evidence="5">
    <location>
        <begin position="290"/>
        <end position="329"/>
    </location>
</feature>
<dbReference type="InterPro" id="IPR052443">
    <property type="entry name" value="E3_ubiq-ligase_RNF220-like"/>
</dbReference>
<name>A0AAW0YNT6_CHEQU</name>
<feature type="compositionally biased region" description="Low complexity" evidence="4">
    <location>
        <begin position="14"/>
        <end position="29"/>
    </location>
</feature>
<dbReference type="PANTHER" id="PTHR13459">
    <property type="entry name" value="E3 UBIQUITIN-PROTEIN LIGASE RNF220 ISOFORM X1"/>
    <property type="match status" value="1"/>
</dbReference>
<proteinExistence type="predicted"/>
<keyword evidence="2" id="KW-0862">Zinc</keyword>
<evidence type="ECO:0000256" key="1">
    <source>
        <dbReference type="ARBA" id="ARBA00022771"/>
    </source>
</evidence>
<dbReference type="GO" id="GO:0016567">
    <property type="term" value="P:protein ubiquitination"/>
    <property type="evidence" value="ECO:0007669"/>
    <property type="project" value="TreeGrafter"/>
</dbReference>
<organism evidence="6 7">
    <name type="scientific">Cherax quadricarinatus</name>
    <name type="common">Australian red claw crayfish</name>
    <dbReference type="NCBI Taxonomy" id="27406"/>
    <lineage>
        <taxon>Eukaryota</taxon>
        <taxon>Metazoa</taxon>
        <taxon>Ecdysozoa</taxon>
        <taxon>Arthropoda</taxon>
        <taxon>Crustacea</taxon>
        <taxon>Multicrustacea</taxon>
        <taxon>Malacostraca</taxon>
        <taxon>Eumalacostraca</taxon>
        <taxon>Eucarida</taxon>
        <taxon>Decapoda</taxon>
        <taxon>Pleocyemata</taxon>
        <taxon>Astacidea</taxon>
        <taxon>Parastacoidea</taxon>
        <taxon>Parastacidae</taxon>
        <taxon>Cherax</taxon>
    </lineage>
</organism>
<feature type="compositionally biased region" description="Low complexity" evidence="4">
    <location>
        <begin position="238"/>
        <end position="255"/>
    </location>
</feature>
<dbReference type="SUPFAM" id="SSF57850">
    <property type="entry name" value="RING/U-box"/>
    <property type="match status" value="1"/>
</dbReference>
<comment type="caution">
    <text evidence="6">The sequence shown here is derived from an EMBL/GenBank/DDBJ whole genome shotgun (WGS) entry which is preliminary data.</text>
</comment>
<feature type="compositionally biased region" description="Low complexity" evidence="4">
    <location>
        <begin position="206"/>
        <end position="222"/>
    </location>
</feature>
<feature type="region of interest" description="Disordered" evidence="4">
    <location>
        <begin position="1"/>
        <end position="53"/>
    </location>
</feature>
<keyword evidence="1 3" id="KW-0863">Zinc-finger</keyword>
<dbReference type="Pfam" id="PF15926">
    <property type="entry name" value="RNF220"/>
    <property type="match status" value="1"/>
</dbReference>
<evidence type="ECO:0000259" key="5">
    <source>
        <dbReference type="PROSITE" id="PS50089"/>
    </source>
</evidence>
<dbReference type="Gene3D" id="3.30.160.60">
    <property type="entry name" value="Classic Zinc Finger"/>
    <property type="match status" value="1"/>
</dbReference>
<dbReference type="PROSITE" id="PS50089">
    <property type="entry name" value="ZF_RING_2"/>
    <property type="match status" value="1"/>
</dbReference>
<feature type="region of interest" description="Disordered" evidence="4">
    <location>
        <begin position="181"/>
        <end position="263"/>
    </location>
</feature>
<dbReference type="Pfam" id="PF13923">
    <property type="entry name" value="zf-C3HC4_2"/>
    <property type="match status" value="1"/>
</dbReference>
<dbReference type="InterPro" id="IPR013083">
    <property type="entry name" value="Znf_RING/FYVE/PHD"/>
</dbReference>
<dbReference type="AlphaFoldDB" id="A0AAW0YNT6"/>
<keyword evidence="7" id="KW-1185">Reference proteome</keyword>
<dbReference type="Gene3D" id="3.30.40.10">
    <property type="entry name" value="Zinc/RING finger domain, C3HC4 (zinc finger)"/>
    <property type="match status" value="1"/>
</dbReference>
<accession>A0AAW0YNT6</accession>
<evidence type="ECO:0000313" key="7">
    <source>
        <dbReference type="Proteomes" id="UP001445076"/>
    </source>
</evidence>
<evidence type="ECO:0000256" key="3">
    <source>
        <dbReference type="PROSITE-ProRule" id="PRU00175"/>
    </source>
</evidence>
<dbReference type="InterPro" id="IPR001841">
    <property type="entry name" value="Znf_RING"/>
</dbReference>
<dbReference type="GO" id="GO:0008270">
    <property type="term" value="F:zinc ion binding"/>
    <property type="evidence" value="ECO:0007669"/>
    <property type="project" value="UniProtKB-KW"/>
</dbReference>
<dbReference type="EMBL" id="JARKIK010000001">
    <property type="protein sequence ID" value="KAK8754359.1"/>
    <property type="molecule type" value="Genomic_DNA"/>
</dbReference>
<reference evidence="6 7" key="1">
    <citation type="journal article" date="2024" name="BMC Genomics">
        <title>Genome assembly of redclaw crayfish (Cherax quadricarinatus) provides insights into its immune adaptation and hypoxia tolerance.</title>
        <authorList>
            <person name="Liu Z."/>
            <person name="Zheng J."/>
            <person name="Li H."/>
            <person name="Fang K."/>
            <person name="Wang S."/>
            <person name="He J."/>
            <person name="Zhou D."/>
            <person name="Weng S."/>
            <person name="Chi M."/>
            <person name="Gu Z."/>
            <person name="He J."/>
            <person name="Li F."/>
            <person name="Wang M."/>
        </authorList>
    </citation>
    <scope>NUCLEOTIDE SEQUENCE [LARGE SCALE GENOMIC DNA]</scope>
    <source>
        <strain evidence="6">ZL_2023a</strain>
    </source>
</reference>